<feature type="domain" description="Nephrocystin 3-like N-terminal" evidence="2">
    <location>
        <begin position="54"/>
        <end position="218"/>
    </location>
</feature>
<evidence type="ECO:0000313" key="4">
    <source>
        <dbReference type="Proteomes" id="UP000284706"/>
    </source>
</evidence>
<dbReference type="PANTHER" id="PTHR10039">
    <property type="entry name" value="AMELOGENIN"/>
    <property type="match status" value="1"/>
</dbReference>
<sequence>MFSNITSALITGGTYNQVIGPAEGRHIAAGALHDSAERFNPPRCLPGTRRALLSEIMDWVTSPNRTEYLLWLHGMVGSGKSALAQSIAEEARIRGILGAAFFFSTKLVQTTHEKYLASTIAYQLCISIPEIRVAVEASISQDPSVFDRTFQTQFQKLIVFPLLSVIETVGQQIVPQLIIIDGLNECHDPKVQTYILNVIHEELQRLQPFPLLFIITSRPEEHLRIAFKAAEASHQSSIISLDNYYSLHDDIHVFLQNKFAEIKESHPLKSLIPADWPSQHVIQTIVQKSSGQFAYAATIAEYVSSVYGRPTDRLNIALGLSPLSGESPFAELDGLYKLIFASVDNVKPTLRIIGAVLLMGLGMTPAMLERFLALEHGDVYLHLRPLASIITFQDPDKIIKVHHTSLTDFLLDAGRSGQFHIETGVMHSDIAARCLAHLRMLEVPALTDYACYNFEIHFKQGKPTLSLREELLAFQVGAIHKDYRRYNASLSQSAEPVLTLEDLWYFIPVLFACLDNSEIFDDQQDILEKHLDAFDKYLEGEFDRYLIDTRLVDLVTMLTANHSPLAVQSMDDARLCKDLTLQLNAGSEHLLMIDEDSLNLRLMIRRDSQSASYIELLCGFLEDPQRSGHHFIDDEKYAQAALRCLNWIAQQPVDSNDELTHSALLWNLECIPAFLLRAAYHDELISLLKTIKMRASAHQSNLHYPDLVRLVREASLAYLIRVNLGKVRRFKLSFLPLSSSGF</sequence>
<dbReference type="Gene3D" id="3.40.50.300">
    <property type="entry name" value="P-loop containing nucleotide triphosphate hydrolases"/>
    <property type="match status" value="1"/>
</dbReference>
<gene>
    <name evidence="3" type="ORF">CVT26_002967</name>
</gene>
<dbReference type="OrthoDB" id="3018304at2759"/>
<proteinExistence type="predicted"/>
<evidence type="ECO:0000256" key="1">
    <source>
        <dbReference type="ARBA" id="ARBA00022737"/>
    </source>
</evidence>
<dbReference type="EMBL" id="NHYE01005590">
    <property type="protein sequence ID" value="PPQ68685.1"/>
    <property type="molecule type" value="Genomic_DNA"/>
</dbReference>
<dbReference type="AlphaFoldDB" id="A0A409VQX3"/>
<organism evidence="3 4">
    <name type="scientific">Gymnopilus dilepis</name>
    <dbReference type="NCBI Taxonomy" id="231916"/>
    <lineage>
        <taxon>Eukaryota</taxon>
        <taxon>Fungi</taxon>
        <taxon>Dikarya</taxon>
        <taxon>Basidiomycota</taxon>
        <taxon>Agaricomycotina</taxon>
        <taxon>Agaricomycetes</taxon>
        <taxon>Agaricomycetidae</taxon>
        <taxon>Agaricales</taxon>
        <taxon>Agaricineae</taxon>
        <taxon>Hymenogastraceae</taxon>
        <taxon>Gymnopilus</taxon>
    </lineage>
</organism>
<dbReference type="Pfam" id="PF24883">
    <property type="entry name" value="NPHP3_N"/>
    <property type="match status" value="1"/>
</dbReference>
<name>A0A409VQX3_9AGAR</name>
<dbReference type="InterPro" id="IPR027417">
    <property type="entry name" value="P-loop_NTPase"/>
</dbReference>
<dbReference type="Proteomes" id="UP000284706">
    <property type="component" value="Unassembled WGS sequence"/>
</dbReference>
<dbReference type="SUPFAM" id="SSF52540">
    <property type="entry name" value="P-loop containing nucleoside triphosphate hydrolases"/>
    <property type="match status" value="1"/>
</dbReference>
<dbReference type="InParanoid" id="A0A409VQX3"/>
<keyword evidence="1" id="KW-0677">Repeat</keyword>
<protein>
    <recommendedName>
        <fullName evidence="2">Nephrocystin 3-like N-terminal domain-containing protein</fullName>
    </recommendedName>
</protein>
<keyword evidence="4" id="KW-1185">Reference proteome</keyword>
<dbReference type="PANTHER" id="PTHR10039:SF14">
    <property type="entry name" value="NACHT DOMAIN-CONTAINING PROTEIN"/>
    <property type="match status" value="1"/>
</dbReference>
<accession>A0A409VQX3</accession>
<dbReference type="InterPro" id="IPR056884">
    <property type="entry name" value="NPHP3-like_N"/>
</dbReference>
<evidence type="ECO:0000259" key="2">
    <source>
        <dbReference type="Pfam" id="PF24883"/>
    </source>
</evidence>
<evidence type="ECO:0000313" key="3">
    <source>
        <dbReference type="EMBL" id="PPQ68685.1"/>
    </source>
</evidence>
<comment type="caution">
    <text evidence="3">The sequence shown here is derived from an EMBL/GenBank/DDBJ whole genome shotgun (WGS) entry which is preliminary data.</text>
</comment>
<reference evidence="3 4" key="1">
    <citation type="journal article" date="2018" name="Evol. Lett.">
        <title>Horizontal gene cluster transfer increased hallucinogenic mushroom diversity.</title>
        <authorList>
            <person name="Reynolds H.T."/>
            <person name="Vijayakumar V."/>
            <person name="Gluck-Thaler E."/>
            <person name="Korotkin H.B."/>
            <person name="Matheny P.B."/>
            <person name="Slot J.C."/>
        </authorList>
    </citation>
    <scope>NUCLEOTIDE SEQUENCE [LARGE SCALE GENOMIC DNA]</scope>
    <source>
        <strain evidence="3 4">SRW20</strain>
    </source>
</reference>